<dbReference type="Pfam" id="PF03466">
    <property type="entry name" value="LysR_substrate"/>
    <property type="match status" value="1"/>
</dbReference>
<reference evidence="6 7" key="1">
    <citation type="submission" date="2017-04" db="EMBL/GenBank/DDBJ databases">
        <title>Draft genome sequence of Zooshikella ganghwensis VG4 isolated from Red Sea sediments.</title>
        <authorList>
            <person name="Rehman Z."/>
            <person name="Alam I."/>
            <person name="Kamau A."/>
            <person name="Bajic V."/>
            <person name="Leiknes T."/>
        </authorList>
    </citation>
    <scope>NUCLEOTIDE SEQUENCE [LARGE SCALE GENOMIC DNA]</scope>
    <source>
        <strain evidence="6 7">VG4</strain>
    </source>
</reference>
<dbReference type="AlphaFoldDB" id="A0A4P9VMP7"/>
<dbReference type="SUPFAM" id="SSF46785">
    <property type="entry name" value="Winged helix' DNA-binding domain"/>
    <property type="match status" value="1"/>
</dbReference>
<keyword evidence="3" id="KW-0238">DNA-binding</keyword>
<dbReference type="InterPro" id="IPR036388">
    <property type="entry name" value="WH-like_DNA-bd_sf"/>
</dbReference>
<dbReference type="PANTHER" id="PTHR30537">
    <property type="entry name" value="HTH-TYPE TRANSCRIPTIONAL REGULATOR"/>
    <property type="match status" value="1"/>
</dbReference>
<name>A0A4P9VMP7_9GAMM</name>
<comment type="similarity">
    <text evidence="1">Belongs to the LysR transcriptional regulatory family.</text>
</comment>
<dbReference type="PRINTS" id="PR00039">
    <property type="entry name" value="HTHLYSR"/>
</dbReference>
<dbReference type="PANTHER" id="PTHR30537:SF5">
    <property type="entry name" value="HTH-TYPE TRANSCRIPTIONAL ACTIVATOR TTDR-RELATED"/>
    <property type="match status" value="1"/>
</dbReference>
<evidence type="ECO:0000313" key="6">
    <source>
        <dbReference type="EMBL" id="RDH43390.1"/>
    </source>
</evidence>
<dbReference type="GO" id="GO:0006351">
    <property type="term" value="P:DNA-templated transcription"/>
    <property type="evidence" value="ECO:0007669"/>
    <property type="project" value="TreeGrafter"/>
</dbReference>
<dbReference type="Gene3D" id="3.40.190.290">
    <property type="match status" value="1"/>
</dbReference>
<evidence type="ECO:0000256" key="1">
    <source>
        <dbReference type="ARBA" id="ARBA00009437"/>
    </source>
</evidence>
<dbReference type="Proteomes" id="UP000257039">
    <property type="component" value="Unassembled WGS sequence"/>
</dbReference>
<evidence type="ECO:0000256" key="4">
    <source>
        <dbReference type="ARBA" id="ARBA00023163"/>
    </source>
</evidence>
<dbReference type="InterPro" id="IPR005119">
    <property type="entry name" value="LysR_subst-bd"/>
</dbReference>
<dbReference type="GO" id="GO:0003700">
    <property type="term" value="F:DNA-binding transcription factor activity"/>
    <property type="evidence" value="ECO:0007669"/>
    <property type="project" value="InterPro"/>
</dbReference>
<evidence type="ECO:0000256" key="3">
    <source>
        <dbReference type="ARBA" id="ARBA00023125"/>
    </source>
</evidence>
<keyword evidence="2" id="KW-0805">Transcription regulation</keyword>
<sequence length="305" mass="34347">MILKLRTMSFMELIIFVEVVRCGGITAASQKLGIAKSAVSSQLSKLEDRLGLKLLERSSRRIAVTIEGKQLLPKIESLIAEGALLFQQAELQSSEPSGQVSVALTPDFGQRVVASFFPYVTQRYPKISLICKFNYQFEDMQDTAFDLGVRIGTINDENLVAHKLGEFRRVLVASEQYLEHHPINDIEDLKKVNCLIFSSRHNSRIWSLVSAEDEERTIALDVSGDIAAQSFKALVDLCVAHHGVVYVPAFLVKDHISKRQLRHILPQWHSNLMRVYLVYRFGADKVHRVKAVIDSAKTYLPGLLN</sequence>
<keyword evidence="7" id="KW-1185">Reference proteome</keyword>
<dbReference type="SUPFAM" id="SSF53850">
    <property type="entry name" value="Periplasmic binding protein-like II"/>
    <property type="match status" value="1"/>
</dbReference>
<dbReference type="GO" id="GO:0043565">
    <property type="term" value="F:sequence-specific DNA binding"/>
    <property type="evidence" value="ECO:0007669"/>
    <property type="project" value="TreeGrafter"/>
</dbReference>
<dbReference type="FunFam" id="1.10.10.10:FF:000001">
    <property type="entry name" value="LysR family transcriptional regulator"/>
    <property type="match status" value="1"/>
</dbReference>
<dbReference type="InterPro" id="IPR036390">
    <property type="entry name" value="WH_DNA-bd_sf"/>
</dbReference>
<dbReference type="Gene3D" id="1.10.10.10">
    <property type="entry name" value="Winged helix-like DNA-binding domain superfamily/Winged helix DNA-binding domain"/>
    <property type="match status" value="1"/>
</dbReference>
<proteinExistence type="inferred from homology"/>
<dbReference type="Pfam" id="PF00126">
    <property type="entry name" value="HTH_1"/>
    <property type="match status" value="1"/>
</dbReference>
<accession>A0A4P9VMP7</accession>
<organism evidence="6 7">
    <name type="scientific">Zooshikella ganghwensis</name>
    <dbReference type="NCBI Taxonomy" id="202772"/>
    <lineage>
        <taxon>Bacteria</taxon>
        <taxon>Pseudomonadati</taxon>
        <taxon>Pseudomonadota</taxon>
        <taxon>Gammaproteobacteria</taxon>
        <taxon>Oceanospirillales</taxon>
        <taxon>Zooshikellaceae</taxon>
        <taxon>Zooshikella</taxon>
    </lineage>
</organism>
<feature type="domain" description="HTH lysR-type" evidence="5">
    <location>
        <begin position="8"/>
        <end position="65"/>
    </location>
</feature>
<dbReference type="InterPro" id="IPR000847">
    <property type="entry name" value="LysR_HTH_N"/>
</dbReference>
<evidence type="ECO:0000259" key="5">
    <source>
        <dbReference type="PROSITE" id="PS50931"/>
    </source>
</evidence>
<gene>
    <name evidence="6" type="ORF">B9G39_08035</name>
</gene>
<evidence type="ECO:0000256" key="2">
    <source>
        <dbReference type="ARBA" id="ARBA00023015"/>
    </source>
</evidence>
<protein>
    <submittedName>
        <fullName evidence="6">LysR family transcriptional regulator</fullName>
    </submittedName>
</protein>
<dbReference type="CDD" id="cd08422">
    <property type="entry name" value="PBP2_CrgA_like"/>
    <property type="match status" value="1"/>
</dbReference>
<evidence type="ECO:0000313" key="7">
    <source>
        <dbReference type="Proteomes" id="UP000257039"/>
    </source>
</evidence>
<dbReference type="EMBL" id="NDXW01000001">
    <property type="protein sequence ID" value="RDH43390.1"/>
    <property type="molecule type" value="Genomic_DNA"/>
</dbReference>
<dbReference type="InterPro" id="IPR058163">
    <property type="entry name" value="LysR-type_TF_proteobact-type"/>
</dbReference>
<dbReference type="PROSITE" id="PS50931">
    <property type="entry name" value="HTH_LYSR"/>
    <property type="match status" value="1"/>
</dbReference>
<keyword evidence="4" id="KW-0804">Transcription</keyword>
<comment type="caution">
    <text evidence="6">The sequence shown here is derived from an EMBL/GenBank/DDBJ whole genome shotgun (WGS) entry which is preliminary data.</text>
</comment>